<proteinExistence type="predicted"/>
<comment type="caution">
    <text evidence="2">The sequence shown here is derived from an EMBL/GenBank/DDBJ whole genome shotgun (WGS) entry which is preliminary data.</text>
</comment>
<dbReference type="PANTHER" id="PTHR34610:SF3">
    <property type="entry name" value="SSL7007 PROTEIN"/>
    <property type="match status" value="1"/>
</dbReference>
<evidence type="ECO:0000259" key="1">
    <source>
        <dbReference type="Pfam" id="PF13470"/>
    </source>
</evidence>
<name>A0A2T5G8N6_9BACL</name>
<dbReference type="InterPro" id="IPR002850">
    <property type="entry name" value="PIN_toxin-like"/>
</dbReference>
<accession>A0A2T5G8N6</accession>
<sequence>MKVVLDTNVLVSALLTPHGPAARILDAVLAGRLFLLFDDRVFREYGEVLNRDRFGFSPEDVRELLEFIRSEGQKVSAAPLAIELQDPDDLMFVEVAVAGKAEAIITGNQKHFPEGSYFGIPVMSPAEMLSRLQTTES</sequence>
<evidence type="ECO:0000313" key="3">
    <source>
        <dbReference type="Proteomes" id="UP000244016"/>
    </source>
</evidence>
<feature type="domain" description="PIN" evidence="1">
    <location>
        <begin position="2"/>
        <end position="110"/>
    </location>
</feature>
<evidence type="ECO:0000313" key="2">
    <source>
        <dbReference type="EMBL" id="PTQ52540.1"/>
    </source>
</evidence>
<organism evidence="2 3">
    <name type="scientific">Brockia lithotrophica</name>
    <dbReference type="NCBI Taxonomy" id="933949"/>
    <lineage>
        <taxon>Bacteria</taxon>
        <taxon>Bacillati</taxon>
        <taxon>Bacillota</taxon>
        <taxon>Bacilli</taxon>
        <taxon>Bacillales</taxon>
        <taxon>Bacillales Family X. Incertae Sedis</taxon>
        <taxon>Brockia</taxon>
    </lineage>
</organism>
<gene>
    <name evidence="2" type="ORF">BLITH_0719</name>
</gene>
<dbReference type="InterPro" id="IPR029060">
    <property type="entry name" value="PIN-like_dom_sf"/>
</dbReference>
<reference evidence="2 3" key="1">
    <citation type="submission" date="2017-08" db="EMBL/GenBank/DDBJ databases">
        <title>Burning lignite coal seam in the remote Altai Mountains harbors a hydrogen-driven thermophilic microbial community.</title>
        <authorList>
            <person name="Kadnikov V.V."/>
            <person name="Mardanov A.V."/>
            <person name="Ivasenko D."/>
            <person name="Beletsky A.V."/>
            <person name="Karnachuk O.V."/>
            <person name="Ravin N.V."/>
        </authorList>
    </citation>
    <scope>NUCLEOTIDE SEQUENCE [LARGE SCALE GENOMIC DNA]</scope>
    <source>
        <strain evidence="2">AL31</strain>
    </source>
</reference>
<dbReference type="NCBIfam" id="TIGR00305">
    <property type="entry name" value="putative toxin-antitoxin system toxin component, PIN family"/>
    <property type="match status" value="1"/>
</dbReference>
<dbReference type="InterPro" id="IPR002716">
    <property type="entry name" value="PIN_dom"/>
</dbReference>
<protein>
    <recommendedName>
        <fullName evidence="1">PIN domain-containing protein</fullName>
    </recommendedName>
</protein>
<dbReference type="AlphaFoldDB" id="A0A2T5G8N6"/>
<dbReference type="Pfam" id="PF13470">
    <property type="entry name" value="PIN_3"/>
    <property type="match status" value="1"/>
</dbReference>
<dbReference type="SUPFAM" id="SSF88723">
    <property type="entry name" value="PIN domain-like"/>
    <property type="match status" value="1"/>
</dbReference>
<dbReference type="Proteomes" id="UP000244016">
    <property type="component" value="Unassembled WGS sequence"/>
</dbReference>
<dbReference type="EMBL" id="PEBW01000002">
    <property type="protein sequence ID" value="PTQ52540.1"/>
    <property type="molecule type" value="Genomic_DNA"/>
</dbReference>
<dbReference type="PANTHER" id="PTHR34610">
    <property type="entry name" value="SSL7007 PROTEIN"/>
    <property type="match status" value="1"/>
</dbReference>